<evidence type="ECO:0000259" key="2">
    <source>
        <dbReference type="Pfam" id="PF17168"/>
    </source>
</evidence>
<name>A0A1X6NDM0_9APHY</name>
<sequence length="291" mass="32665">MLRKLLIFLVLFECCCILAQCLSRNTTQAFWPSAVPLAVRSPYFSCWQSMAGSAHTLEYGPMFWSGSVSPYYHALGWTGYIRVDNFTYQWLGDNATVHSASLDSFHITPTRTIFNLKAGPMNLNITFLTPIEVGTRNRSQVVTWSTDVNILDGVIYHEAKVESPSGISDKMEVNGQVDDGTAPYVTYQTGQDVDLHDTFKTTGSLMNERDVSYRAIDNNLPAFAIAADLGNITMTQNPFVWSVGYARPFAIYANWTGTMQTRSPYYMHEYVDNEDMVCSLVSCPQMSLIHC</sequence>
<organism evidence="3 4">
    <name type="scientific">Postia placenta MAD-698-R-SB12</name>
    <dbReference type="NCBI Taxonomy" id="670580"/>
    <lineage>
        <taxon>Eukaryota</taxon>
        <taxon>Fungi</taxon>
        <taxon>Dikarya</taxon>
        <taxon>Basidiomycota</taxon>
        <taxon>Agaricomycotina</taxon>
        <taxon>Agaricomycetes</taxon>
        <taxon>Polyporales</taxon>
        <taxon>Adustoporiaceae</taxon>
        <taxon>Rhodonia</taxon>
    </lineage>
</organism>
<feature type="signal peptide" evidence="1">
    <location>
        <begin position="1"/>
        <end position="21"/>
    </location>
</feature>
<feature type="domain" description="Glutaminase A N-terminal" evidence="2">
    <location>
        <begin position="135"/>
        <end position="277"/>
    </location>
</feature>
<dbReference type="PANTHER" id="PTHR31987:SF1">
    <property type="entry name" value="GLUTAMINASE A"/>
    <property type="match status" value="1"/>
</dbReference>
<protein>
    <recommendedName>
        <fullName evidence="2">Glutaminase A N-terminal domain-containing protein</fullName>
    </recommendedName>
</protein>
<proteinExistence type="predicted"/>
<dbReference type="Proteomes" id="UP000194127">
    <property type="component" value="Unassembled WGS sequence"/>
</dbReference>
<feature type="chain" id="PRO_5010884313" description="Glutaminase A N-terminal domain-containing protein" evidence="1">
    <location>
        <begin position="22"/>
        <end position="291"/>
    </location>
</feature>
<dbReference type="InterPro" id="IPR052743">
    <property type="entry name" value="Glutaminase_GtaA"/>
</dbReference>
<evidence type="ECO:0000313" key="3">
    <source>
        <dbReference type="EMBL" id="OSX66728.1"/>
    </source>
</evidence>
<dbReference type="EMBL" id="KZ110592">
    <property type="protein sequence ID" value="OSX66728.1"/>
    <property type="molecule type" value="Genomic_DNA"/>
</dbReference>
<dbReference type="PANTHER" id="PTHR31987">
    <property type="entry name" value="GLUTAMINASE A-RELATED"/>
    <property type="match status" value="1"/>
</dbReference>
<accession>A0A1X6NDM0</accession>
<gene>
    <name evidence="3" type="ORF">POSPLADRAFT_1132468</name>
</gene>
<evidence type="ECO:0000313" key="4">
    <source>
        <dbReference type="Proteomes" id="UP000194127"/>
    </source>
</evidence>
<dbReference type="RefSeq" id="XP_024343522.1">
    <property type="nucleotide sequence ID" value="XM_024484218.1"/>
</dbReference>
<keyword evidence="1" id="KW-0732">Signal</keyword>
<keyword evidence="4" id="KW-1185">Reference proteome</keyword>
<dbReference type="Pfam" id="PF17168">
    <property type="entry name" value="DUF5127"/>
    <property type="match status" value="1"/>
</dbReference>
<dbReference type="InterPro" id="IPR033433">
    <property type="entry name" value="GtaA_N"/>
</dbReference>
<dbReference type="OrthoDB" id="2800273at2759"/>
<dbReference type="STRING" id="670580.A0A1X6NDM0"/>
<dbReference type="AlphaFoldDB" id="A0A1X6NDM0"/>
<evidence type="ECO:0000256" key="1">
    <source>
        <dbReference type="SAM" id="SignalP"/>
    </source>
</evidence>
<dbReference type="GeneID" id="36329167"/>
<reference evidence="3 4" key="1">
    <citation type="submission" date="2017-04" db="EMBL/GenBank/DDBJ databases">
        <title>Genome Sequence of the Model Brown-Rot Fungus Postia placenta SB12.</title>
        <authorList>
            <consortium name="DOE Joint Genome Institute"/>
            <person name="Gaskell J."/>
            <person name="Kersten P."/>
            <person name="Larrondo L.F."/>
            <person name="Canessa P."/>
            <person name="Martinez D."/>
            <person name="Hibbett D."/>
            <person name="Schmoll M."/>
            <person name="Kubicek C.P."/>
            <person name="Martinez A.T."/>
            <person name="Yadav J."/>
            <person name="Master E."/>
            <person name="Magnuson J.K."/>
            <person name="James T."/>
            <person name="Yaver D."/>
            <person name="Berka R."/>
            <person name="Labutti K."/>
            <person name="Lipzen A."/>
            <person name="Aerts A."/>
            <person name="Barry K."/>
            <person name="Henrissat B."/>
            <person name="Blanchette R."/>
            <person name="Grigoriev I."/>
            <person name="Cullen D."/>
        </authorList>
    </citation>
    <scope>NUCLEOTIDE SEQUENCE [LARGE SCALE GENOMIC DNA]</scope>
    <source>
        <strain evidence="3 4">MAD-698-R-SB12</strain>
    </source>
</reference>